<evidence type="ECO:0000256" key="2">
    <source>
        <dbReference type="ARBA" id="ARBA00007362"/>
    </source>
</evidence>
<comment type="subcellular location">
    <subcellularLocation>
        <location evidence="1">Endomembrane system</location>
        <topology evidence="1">Multi-pass membrane protein</topology>
    </subcellularLocation>
</comment>
<dbReference type="GO" id="GO:0016020">
    <property type="term" value="C:membrane"/>
    <property type="evidence" value="ECO:0007669"/>
    <property type="project" value="UniProtKB-SubCell"/>
</dbReference>
<gene>
    <name evidence="8" type="ORF">CBW46_014165</name>
</gene>
<feature type="transmembrane region" description="Helical" evidence="6">
    <location>
        <begin position="62"/>
        <end position="81"/>
    </location>
</feature>
<feature type="transmembrane region" description="Helical" evidence="6">
    <location>
        <begin position="233"/>
        <end position="250"/>
    </location>
</feature>
<dbReference type="InterPro" id="IPR037185">
    <property type="entry name" value="EmrE-like"/>
</dbReference>
<feature type="transmembrane region" description="Helical" evidence="6">
    <location>
        <begin position="143"/>
        <end position="162"/>
    </location>
</feature>
<dbReference type="SUPFAM" id="SSF103481">
    <property type="entry name" value="Multidrug resistance efflux transporter EmrE"/>
    <property type="match status" value="2"/>
</dbReference>
<dbReference type="EMBL" id="NHRJ02000008">
    <property type="protein sequence ID" value="PZE20290.1"/>
    <property type="molecule type" value="Genomic_DNA"/>
</dbReference>
<dbReference type="Proteomes" id="UP000214746">
    <property type="component" value="Unassembled WGS sequence"/>
</dbReference>
<evidence type="ECO:0000313" key="9">
    <source>
        <dbReference type="Proteomes" id="UP000214746"/>
    </source>
</evidence>
<dbReference type="OrthoDB" id="9813604at2"/>
<protein>
    <submittedName>
        <fullName evidence="8">DMT family transporter</fullName>
    </submittedName>
</protein>
<feature type="transmembrane region" description="Helical" evidence="6">
    <location>
        <begin position="203"/>
        <end position="221"/>
    </location>
</feature>
<dbReference type="RefSeq" id="WP_089200659.1">
    <property type="nucleotide sequence ID" value="NZ_NHRJ02000008.1"/>
</dbReference>
<evidence type="ECO:0000259" key="7">
    <source>
        <dbReference type="Pfam" id="PF00892"/>
    </source>
</evidence>
<feature type="transmembrane region" description="Helical" evidence="6">
    <location>
        <begin position="119"/>
        <end position="137"/>
    </location>
</feature>
<keyword evidence="4 6" id="KW-1133">Transmembrane helix</keyword>
<name>A0A2W1N9F2_PAEXE</name>
<proteinExistence type="inferred from homology"/>
<reference evidence="8" key="1">
    <citation type="submission" date="2018-06" db="EMBL/GenBank/DDBJ databases">
        <title>Paenibacillus xerothermodurans sp. nov. an extremely dry heat resistant spore forming bacterium isolated from the soil of Cape Canaveral, Florida.</title>
        <authorList>
            <person name="Seuylemezian A."/>
            <person name="Kaur N."/>
            <person name="Patil P."/>
            <person name="Patil P."/>
            <person name="Mayilraj S."/>
            <person name="Vaishampayan P."/>
        </authorList>
    </citation>
    <scope>NUCLEOTIDE SEQUENCE [LARGE SCALE GENOMIC DNA]</scope>
    <source>
        <strain evidence="8">ATCC 27380</strain>
    </source>
</reference>
<dbReference type="PANTHER" id="PTHR22911">
    <property type="entry name" value="ACYL-MALONYL CONDENSING ENZYME-RELATED"/>
    <property type="match status" value="1"/>
</dbReference>
<evidence type="ECO:0000256" key="4">
    <source>
        <dbReference type="ARBA" id="ARBA00022989"/>
    </source>
</evidence>
<dbReference type="AlphaFoldDB" id="A0A2W1N9F2"/>
<evidence type="ECO:0000256" key="1">
    <source>
        <dbReference type="ARBA" id="ARBA00004127"/>
    </source>
</evidence>
<dbReference type="InterPro" id="IPR000620">
    <property type="entry name" value="EamA_dom"/>
</dbReference>
<feature type="transmembrane region" description="Helical" evidence="6">
    <location>
        <begin position="32"/>
        <end position="50"/>
    </location>
</feature>
<comment type="similarity">
    <text evidence="2">Belongs to the EamA transporter family.</text>
</comment>
<accession>A0A2W1N9F2</accession>
<evidence type="ECO:0000256" key="6">
    <source>
        <dbReference type="SAM" id="Phobius"/>
    </source>
</evidence>
<feature type="transmembrane region" description="Helical" evidence="6">
    <location>
        <begin position="174"/>
        <end position="191"/>
    </location>
</feature>
<keyword evidence="5 6" id="KW-0472">Membrane</keyword>
<evidence type="ECO:0000256" key="3">
    <source>
        <dbReference type="ARBA" id="ARBA00022692"/>
    </source>
</evidence>
<evidence type="ECO:0000256" key="5">
    <source>
        <dbReference type="ARBA" id="ARBA00023136"/>
    </source>
</evidence>
<comment type="caution">
    <text evidence="8">The sequence shown here is derived from an EMBL/GenBank/DDBJ whole genome shotgun (WGS) entry which is preliminary data.</text>
</comment>
<dbReference type="Gene3D" id="1.10.3730.20">
    <property type="match status" value="1"/>
</dbReference>
<feature type="domain" description="EamA" evidence="7">
    <location>
        <begin position="145"/>
        <end position="273"/>
    </location>
</feature>
<feature type="transmembrane region" description="Helical" evidence="6">
    <location>
        <begin position="93"/>
        <end position="110"/>
    </location>
</feature>
<evidence type="ECO:0000313" key="8">
    <source>
        <dbReference type="EMBL" id="PZE20290.1"/>
    </source>
</evidence>
<keyword evidence="9" id="KW-1185">Reference proteome</keyword>
<dbReference type="PANTHER" id="PTHR22911:SF6">
    <property type="entry name" value="SOLUTE CARRIER FAMILY 35 MEMBER G1"/>
    <property type="match status" value="1"/>
</dbReference>
<feature type="domain" description="EamA" evidence="7">
    <location>
        <begin position="3"/>
        <end position="133"/>
    </location>
</feature>
<organism evidence="8 9">
    <name type="scientific">Paenibacillus xerothermodurans</name>
    <dbReference type="NCBI Taxonomy" id="1977292"/>
    <lineage>
        <taxon>Bacteria</taxon>
        <taxon>Bacillati</taxon>
        <taxon>Bacillota</taxon>
        <taxon>Bacilli</taxon>
        <taxon>Bacillales</taxon>
        <taxon>Paenibacillaceae</taxon>
        <taxon>Paenibacillus</taxon>
    </lineage>
</organism>
<sequence>MNKGIVLAIGSSLVFSLMNVLVKEVSDTIPVAEIVFFRSVIGVLIMLIMMRQSKVVLTTHGVPLLALRGLLGALYMLAYFYTIAHIPLSDASILVHLSPIFVTLLSAIILKERLSAKTLRWMPLVVLGAILLVKPFQFGSYSLHALVGVLSALLAAGTAITIRYLSKRHHTYEIIFYFVATSTVVSIPLMWHDFVVPSMLDMLLLVCIGVVSLLGLVFLTTAFTHENAILVELTRYIGIVFNAAWGFALWAEVPDLLTAAGAACIISACIALSRQKPPAPKPVTPVPQTKPVQ</sequence>
<keyword evidence="3 6" id="KW-0812">Transmembrane</keyword>
<dbReference type="Pfam" id="PF00892">
    <property type="entry name" value="EamA"/>
    <property type="match status" value="2"/>
</dbReference>
<feature type="transmembrane region" description="Helical" evidence="6">
    <location>
        <begin position="256"/>
        <end position="273"/>
    </location>
</feature>